<dbReference type="EMBL" id="LJSK01000173">
    <property type="protein sequence ID" value="KPI85668.1"/>
    <property type="molecule type" value="Genomic_DNA"/>
</dbReference>
<evidence type="ECO:0000256" key="2">
    <source>
        <dbReference type="SAM" id="SignalP"/>
    </source>
</evidence>
<feature type="chain" id="PRO_5005874107" description="Transmembrane protein" evidence="2">
    <location>
        <begin position="29"/>
        <end position="607"/>
    </location>
</feature>
<name>A0A0N1IJG0_LEPSE</name>
<evidence type="ECO:0000313" key="3">
    <source>
        <dbReference type="EMBL" id="KPI85668.1"/>
    </source>
</evidence>
<evidence type="ECO:0000256" key="1">
    <source>
        <dbReference type="SAM" id="Phobius"/>
    </source>
</evidence>
<keyword evidence="1" id="KW-1133">Transmembrane helix</keyword>
<keyword evidence="1" id="KW-0472">Membrane</keyword>
<gene>
    <name evidence="3" type="ORF">ABL78_5289</name>
</gene>
<evidence type="ECO:0000313" key="4">
    <source>
        <dbReference type="Proteomes" id="UP000038009"/>
    </source>
</evidence>
<keyword evidence="4" id="KW-1185">Reference proteome</keyword>
<keyword evidence="1" id="KW-0812">Transmembrane</keyword>
<dbReference type="VEuPathDB" id="TriTrypDB:Lsey_0173_0170"/>
<evidence type="ECO:0008006" key="5">
    <source>
        <dbReference type="Google" id="ProtNLM"/>
    </source>
</evidence>
<accession>A0A0N1IJG0</accession>
<feature type="signal peptide" evidence="2">
    <location>
        <begin position="1"/>
        <end position="28"/>
    </location>
</feature>
<proteinExistence type="predicted"/>
<dbReference type="OMA" id="VEGNQMY"/>
<feature type="transmembrane region" description="Helical" evidence="1">
    <location>
        <begin position="559"/>
        <end position="581"/>
    </location>
</feature>
<dbReference type="AlphaFoldDB" id="A0A0N1IJG0"/>
<dbReference type="OrthoDB" id="273375at2759"/>
<reference evidence="3 4" key="1">
    <citation type="journal article" date="2015" name="PLoS Pathog.">
        <title>Leptomonas seymouri: Adaptations to the Dixenous Life Cycle Analyzed by Genome Sequencing, Transcriptome Profiling and Co-infection with Leishmania donovani.</title>
        <authorList>
            <person name="Kraeva N."/>
            <person name="Butenko A."/>
            <person name="Hlavacova J."/>
            <person name="Kostygov A."/>
            <person name="Myskova J."/>
            <person name="Grybchuk D."/>
            <person name="Lestinova T."/>
            <person name="Votypka J."/>
            <person name="Volf P."/>
            <person name="Opperdoes F."/>
            <person name="Flegontov P."/>
            <person name="Lukes J."/>
            <person name="Yurchenko V."/>
        </authorList>
    </citation>
    <scope>NUCLEOTIDE SEQUENCE [LARGE SCALE GENOMIC DNA]</scope>
    <source>
        <strain evidence="3 4">ATCC 30220</strain>
    </source>
</reference>
<protein>
    <recommendedName>
        <fullName evidence="5">Transmembrane protein</fullName>
    </recommendedName>
</protein>
<organism evidence="3 4">
    <name type="scientific">Leptomonas seymouri</name>
    <dbReference type="NCBI Taxonomy" id="5684"/>
    <lineage>
        <taxon>Eukaryota</taxon>
        <taxon>Discoba</taxon>
        <taxon>Euglenozoa</taxon>
        <taxon>Kinetoplastea</taxon>
        <taxon>Metakinetoplastina</taxon>
        <taxon>Trypanosomatida</taxon>
        <taxon>Trypanosomatidae</taxon>
        <taxon>Leishmaniinae</taxon>
        <taxon>Leptomonas</taxon>
    </lineage>
</organism>
<keyword evidence="2" id="KW-0732">Signal</keyword>
<comment type="caution">
    <text evidence="3">The sequence shown here is derived from an EMBL/GenBank/DDBJ whole genome shotgun (WGS) entry which is preliminary data.</text>
</comment>
<sequence>MIQRPVWLATAFVFAILLLASSTWTCAATASPKKELLQRQRLQALTKYVERVGAALDLLANGPIGVLDDEEDAFSHEGSTRGSKQSSSAHYFTAPTVSGHVFPPVLAQLLQYPHTAVQTGLQAVIGKASAVRTLVSVLTNSKLSEEEETQLAQVHAAAAHTNVFGDAGAARPETGAAASASSVSPAALHRARSAFLKSEVLAHAEDVGRSRERRLARADTDDLSSRSISCLDGYVALPSDTPMRCAATGATTIGEYLSVPPEDRNTCFIVPKAFDHQQQQCICPVDAFIIEESPSFFVCMARPVSVQVLLDDAYLCHSAADAAVGLPSMMESEYCIKTTRHATLNLTVRWKYSYLSMDALRAALSISGTIVTPSETPIRSPSLQWVVMGETPPHGIITNENGSPYAKGNYSELTKSNDLFNFMAPIAAETEEEAQATATEGFYVSANSPIEEGYVFSAVFCFATPRKMMDHLVEESLHSPGQMAAYFGNTNGISTHTLQLQLSNVSDDFVEGNQMYVETGIRGGSAVYSSSVARLHISFTDLETPPDKTFHYKKQFNPLYTLLIVAISVIVVGAGLAVLWYHLMKKEEYEDNLVSDAQRTMKNKKAM</sequence>
<dbReference type="Proteomes" id="UP000038009">
    <property type="component" value="Unassembled WGS sequence"/>
</dbReference>